<gene>
    <name evidence="3" type="ORF">BDV26DRAFT_109450</name>
</gene>
<protein>
    <submittedName>
        <fullName evidence="3">NLI interacting factor-like phosphatase-domain-containing protein</fullName>
    </submittedName>
</protein>
<evidence type="ECO:0000313" key="3">
    <source>
        <dbReference type="EMBL" id="KAE8372061.1"/>
    </source>
</evidence>
<dbReference type="Gene3D" id="3.40.50.1000">
    <property type="entry name" value="HAD superfamily/HAD-like"/>
    <property type="match status" value="1"/>
</dbReference>
<dbReference type="Proteomes" id="UP000326198">
    <property type="component" value="Unassembled WGS sequence"/>
</dbReference>
<feature type="compositionally biased region" description="Basic and acidic residues" evidence="1">
    <location>
        <begin position="701"/>
        <end position="714"/>
    </location>
</feature>
<dbReference type="PROSITE" id="PS50969">
    <property type="entry name" value="FCP1"/>
    <property type="match status" value="1"/>
</dbReference>
<feature type="region of interest" description="Disordered" evidence="1">
    <location>
        <begin position="321"/>
        <end position="344"/>
    </location>
</feature>
<feature type="region of interest" description="Disordered" evidence="1">
    <location>
        <begin position="119"/>
        <end position="208"/>
    </location>
</feature>
<keyword evidence="4" id="KW-1185">Reference proteome</keyword>
<accession>A0A5N7AQC0</accession>
<dbReference type="EMBL" id="ML736379">
    <property type="protein sequence ID" value="KAE8372061.1"/>
    <property type="molecule type" value="Genomic_DNA"/>
</dbReference>
<dbReference type="Pfam" id="PF03031">
    <property type="entry name" value="NIF"/>
    <property type="match status" value="1"/>
</dbReference>
<reference evidence="3 4" key="1">
    <citation type="submission" date="2019-04" db="EMBL/GenBank/DDBJ databases">
        <title>Friends and foes A comparative genomics studyof 23 Aspergillus species from section Flavi.</title>
        <authorList>
            <consortium name="DOE Joint Genome Institute"/>
            <person name="Kjaerbolling I."/>
            <person name="Vesth T."/>
            <person name="Frisvad J.C."/>
            <person name="Nybo J.L."/>
            <person name="Theobald S."/>
            <person name="Kildgaard S."/>
            <person name="Isbrandt T."/>
            <person name="Kuo A."/>
            <person name="Sato A."/>
            <person name="Lyhne E.K."/>
            <person name="Kogle M.E."/>
            <person name="Wiebenga A."/>
            <person name="Kun R.S."/>
            <person name="Lubbers R.J."/>
            <person name="Makela M.R."/>
            <person name="Barry K."/>
            <person name="Chovatia M."/>
            <person name="Clum A."/>
            <person name="Daum C."/>
            <person name="Haridas S."/>
            <person name="He G."/>
            <person name="LaButti K."/>
            <person name="Lipzen A."/>
            <person name="Mondo S."/>
            <person name="Riley R."/>
            <person name="Salamov A."/>
            <person name="Simmons B.A."/>
            <person name="Magnuson J.K."/>
            <person name="Henrissat B."/>
            <person name="Mortensen U.H."/>
            <person name="Larsen T.O."/>
            <person name="Devries R.P."/>
            <person name="Grigoriev I.V."/>
            <person name="Machida M."/>
            <person name="Baker S.E."/>
            <person name="Andersen M.R."/>
        </authorList>
    </citation>
    <scope>NUCLEOTIDE SEQUENCE [LARGE SCALE GENOMIC DNA]</scope>
    <source>
        <strain evidence="3 4">IBT 29228</strain>
    </source>
</reference>
<evidence type="ECO:0000259" key="2">
    <source>
        <dbReference type="PROSITE" id="PS50969"/>
    </source>
</evidence>
<dbReference type="InterPro" id="IPR050365">
    <property type="entry name" value="TIM50"/>
</dbReference>
<name>A0A5N7AQC0_9EURO</name>
<dbReference type="InterPro" id="IPR023214">
    <property type="entry name" value="HAD_sf"/>
</dbReference>
<feature type="compositionally biased region" description="Polar residues" evidence="1">
    <location>
        <begin position="122"/>
        <end position="136"/>
    </location>
</feature>
<dbReference type="AlphaFoldDB" id="A0A5N7AQC0"/>
<feature type="compositionally biased region" description="Polar residues" evidence="1">
    <location>
        <begin position="154"/>
        <end position="169"/>
    </location>
</feature>
<feature type="compositionally biased region" description="Polar residues" evidence="1">
    <location>
        <begin position="575"/>
        <end position="603"/>
    </location>
</feature>
<dbReference type="SUPFAM" id="SSF56784">
    <property type="entry name" value="HAD-like"/>
    <property type="match status" value="1"/>
</dbReference>
<feature type="compositionally biased region" description="Polar residues" evidence="1">
    <location>
        <begin position="664"/>
        <end position="674"/>
    </location>
</feature>
<feature type="compositionally biased region" description="Basic residues" evidence="1">
    <location>
        <begin position="612"/>
        <end position="625"/>
    </location>
</feature>
<dbReference type="SMART" id="SM00577">
    <property type="entry name" value="CPDc"/>
    <property type="match status" value="1"/>
</dbReference>
<dbReference type="InterPro" id="IPR004274">
    <property type="entry name" value="FCP1_dom"/>
</dbReference>
<organism evidence="3 4">
    <name type="scientific">Aspergillus bertholletiae</name>
    <dbReference type="NCBI Taxonomy" id="1226010"/>
    <lineage>
        <taxon>Eukaryota</taxon>
        <taxon>Fungi</taxon>
        <taxon>Dikarya</taxon>
        <taxon>Ascomycota</taxon>
        <taxon>Pezizomycotina</taxon>
        <taxon>Eurotiomycetes</taxon>
        <taxon>Eurotiomycetidae</taxon>
        <taxon>Eurotiales</taxon>
        <taxon>Aspergillaceae</taxon>
        <taxon>Aspergillus</taxon>
        <taxon>Aspergillus subgen. Circumdati</taxon>
    </lineage>
</organism>
<feature type="region of interest" description="Disordered" evidence="1">
    <location>
        <begin position="575"/>
        <end position="714"/>
    </location>
</feature>
<feature type="compositionally biased region" description="Low complexity" evidence="1">
    <location>
        <begin position="687"/>
        <end position="698"/>
    </location>
</feature>
<dbReference type="InterPro" id="IPR036412">
    <property type="entry name" value="HAD-like_sf"/>
</dbReference>
<dbReference type="PANTHER" id="PTHR12210">
    <property type="entry name" value="DULLARD PROTEIN PHOSPHATASE"/>
    <property type="match status" value="1"/>
</dbReference>
<feature type="compositionally biased region" description="Basic and acidic residues" evidence="1">
    <location>
        <begin position="626"/>
        <end position="639"/>
    </location>
</feature>
<sequence length="714" mass="78896">MGCRSCTATFSHTFFPARSPSLTTVHGRMFQSGASYKFIPRPTVAPFSTLAFVSRFYPRKKQPLALVNAKRPPDLGMEQQTVEGDNWSTIAENGSRYFDPQGDANNHLRASWRPYRGRWSAKTVTRNDPGKPTQQAPERVTPGNLRKSRRLRNQALTDKSMNSDAQAHQSRPRGPFPVRPAPSSQSFSSQSETHIGVSHGDSSSRPNFNMPIFPGGPSGMATFNDQALQFPFFSPNTLNQQSQLQPSDQPAFGPFNAALPNDMSHPLNFFSLMPPPPFMMNFGLQNPAMPGPLLSGFPPLPFDPMAFAAAGSAGGNPLGALSQLPVKASPTEHEASLPPEPPSPVRSYIEQTSLPPKLATSPQPLLVILDLNGTLIYRKHRRFPPVFARRAGLDEFLDNLVRKYKVMIWSSSQPNTVKAVCDKLFPGNKRKALVAEWGRDKFGLTSSQYRAKIQVYKTLETVWSDKGIQASYPSPPKNKRRKATQAGTQIKTRWDQSNTILIDDSKLKALSEPHNILEIPEFTNQPGIDESTIFPKVTQLLDELAKHDDVSKVLRQWNAELPENQSILELDLGLSTNEGDQNYNNSTTGDAHSPPSQQDTPTEPTAIAQARKERRKKRKEQRKARKQEQNLEAKAENQSHKKAHKAPSSRGQMDKATGPVTTPAAINTGITSAESAKAAVQLTLERSPSPATSSAESENFLLDRLEDSLNVRTD</sequence>
<dbReference type="FunFam" id="3.40.50.1000:FF:000228">
    <property type="entry name" value="NIF domain protein"/>
    <property type="match status" value="1"/>
</dbReference>
<proteinExistence type="predicted"/>
<dbReference type="OrthoDB" id="1711508at2759"/>
<evidence type="ECO:0000256" key="1">
    <source>
        <dbReference type="SAM" id="MobiDB-lite"/>
    </source>
</evidence>
<feature type="domain" description="FCP1 homology" evidence="2">
    <location>
        <begin position="360"/>
        <end position="544"/>
    </location>
</feature>
<evidence type="ECO:0000313" key="4">
    <source>
        <dbReference type="Proteomes" id="UP000326198"/>
    </source>
</evidence>